<feature type="signal peptide" evidence="2">
    <location>
        <begin position="1"/>
        <end position="19"/>
    </location>
</feature>
<name>A0A5B7FTU9_PORTR</name>
<comment type="caution">
    <text evidence="3">The sequence shown here is derived from an EMBL/GenBank/DDBJ whole genome shotgun (WGS) entry which is preliminary data.</text>
</comment>
<evidence type="ECO:0000256" key="2">
    <source>
        <dbReference type="SAM" id="SignalP"/>
    </source>
</evidence>
<sequence length="82" mass="9375">MSFCFFISCISSFNPLLIALTFSHSTNLNFSSIFSVVSPFYVDQPSHTTYFVPESRKILVHNILIVRLAALLCYISLLFFFP</sequence>
<proteinExistence type="predicted"/>
<keyword evidence="4" id="KW-1185">Reference proteome</keyword>
<keyword evidence="2" id="KW-0732">Signal</keyword>
<accession>A0A5B7FTU9</accession>
<dbReference type="Proteomes" id="UP000324222">
    <property type="component" value="Unassembled WGS sequence"/>
</dbReference>
<feature type="transmembrane region" description="Helical" evidence="1">
    <location>
        <begin position="58"/>
        <end position="81"/>
    </location>
</feature>
<evidence type="ECO:0000313" key="3">
    <source>
        <dbReference type="EMBL" id="MPC48956.1"/>
    </source>
</evidence>
<keyword evidence="1" id="KW-0472">Membrane</keyword>
<gene>
    <name evidence="3" type="ORF">E2C01_042743</name>
</gene>
<keyword evidence="1" id="KW-0812">Transmembrane</keyword>
<dbReference type="AlphaFoldDB" id="A0A5B7FTU9"/>
<dbReference type="EMBL" id="VSRR010008578">
    <property type="protein sequence ID" value="MPC48956.1"/>
    <property type="molecule type" value="Genomic_DNA"/>
</dbReference>
<protein>
    <submittedName>
        <fullName evidence="3">Uncharacterized protein</fullName>
    </submittedName>
</protein>
<evidence type="ECO:0000256" key="1">
    <source>
        <dbReference type="SAM" id="Phobius"/>
    </source>
</evidence>
<organism evidence="3 4">
    <name type="scientific">Portunus trituberculatus</name>
    <name type="common">Swimming crab</name>
    <name type="synonym">Neptunus trituberculatus</name>
    <dbReference type="NCBI Taxonomy" id="210409"/>
    <lineage>
        <taxon>Eukaryota</taxon>
        <taxon>Metazoa</taxon>
        <taxon>Ecdysozoa</taxon>
        <taxon>Arthropoda</taxon>
        <taxon>Crustacea</taxon>
        <taxon>Multicrustacea</taxon>
        <taxon>Malacostraca</taxon>
        <taxon>Eumalacostraca</taxon>
        <taxon>Eucarida</taxon>
        <taxon>Decapoda</taxon>
        <taxon>Pleocyemata</taxon>
        <taxon>Brachyura</taxon>
        <taxon>Eubrachyura</taxon>
        <taxon>Portunoidea</taxon>
        <taxon>Portunidae</taxon>
        <taxon>Portuninae</taxon>
        <taxon>Portunus</taxon>
    </lineage>
</organism>
<keyword evidence="1" id="KW-1133">Transmembrane helix</keyword>
<feature type="chain" id="PRO_5023101993" evidence="2">
    <location>
        <begin position="20"/>
        <end position="82"/>
    </location>
</feature>
<reference evidence="3 4" key="1">
    <citation type="submission" date="2019-05" db="EMBL/GenBank/DDBJ databases">
        <title>Another draft genome of Portunus trituberculatus and its Hox gene families provides insights of decapod evolution.</title>
        <authorList>
            <person name="Jeong J.-H."/>
            <person name="Song I."/>
            <person name="Kim S."/>
            <person name="Choi T."/>
            <person name="Kim D."/>
            <person name="Ryu S."/>
            <person name="Kim W."/>
        </authorList>
    </citation>
    <scope>NUCLEOTIDE SEQUENCE [LARGE SCALE GENOMIC DNA]</scope>
    <source>
        <tissue evidence="3">Muscle</tissue>
    </source>
</reference>
<evidence type="ECO:0000313" key="4">
    <source>
        <dbReference type="Proteomes" id="UP000324222"/>
    </source>
</evidence>